<dbReference type="Proteomes" id="UP000236728">
    <property type="component" value="Unassembled WGS sequence"/>
</dbReference>
<evidence type="ECO:0000256" key="7">
    <source>
        <dbReference type="SAM" id="MobiDB-lite"/>
    </source>
</evidence>
<keyword evidence="10" id="KW-0121">Carboxypeptidase</keyword>
<feature type="region of interest" description="Disordered" evidence="7">
    <location>
        <begin position="1039"/>
        <end position="1064"/>
    </location>
</feature>
<dbReference type="Pfam" id="PF25183">
    <property type="entry name" value="OMP_b-brl_4"/>
    <property type="match status" value="1"/>
</dbReference>
<dbReference type="PANTHER" id="PTHR30069:SF46">
    <property type="entry name" value="OAR PROTEIN"/>
    <property type="match status" value="1"/>
</dbReference>
<dbReference type="GO" id="GO:0044718">
    <property type="term" value="P:siderophore transmembrane transport"/>
    <property type="evidence" value="ECO:0007669"/>
    <property type="project" value="TreeGrafter"/>
</dbReference>
<feature type="compositionally biased region" description="Polar residues" evidence="7">
    <location>
        <begin position="204"/>
        <end position="218"/>
    </location>
</feature>
<feature type="signal peptide" evidence="8">
    <location>
        <begin position="1"/>
        <end position="41"/>
    </location>
</feature>
<evidence type="ECO:0000313" key="10">
    <source>
        <dbReference type="EMBL" id="SEG00801.1"/>
    </source>
</evidence>
<keyword evidence="6" id="KW-0998">Cell outer membrane</keyword>
<sequence length="1173" mass="126099">MNQTISIPLQRTGQCIAKLRRMGWATGLAFAFCLSTSSARAQLTTADILGTVTDPTGADVPNATVTLKNLGTNETRTVKTDSSGNYIFPLLAPGHYSISVAASGFKASRTPDLAVEAGDRARADEALAIGAESEVVNVEAQTPLLQSDNSTVSSTVTAQAVQDLPLNGRNYVQLVQLVPGANEGPGNGLTSGGRPDDRRPSSSFSVNGQDDTLNNTTVDGIDDNERIIGTTGIKPVVEAIQEITVQTNNYTAEAGRTAGGVVSIITRQGTNKFHGTAYEFFRNDIFDARNVSQQTGRKPELRQNQFGGSFSGPIFRDRTFFFGDYEGLRTVSGVTYSKTVPDMYEYDAIHSLNGETPQTLINAGNGTAGNGIDPIALNYLMLFPAPNTPGCTTPTPVPSANCLTNNSVISPNKTQSGNSFDVRVDHKFNDRNLFFGRYDSNKYNTFTPPGLGTVNGIQVSGGRYDFDGPATDYAQQYGFGFTHIFTANLLVDLRAAYTRINNFSAPLNYGTSPDTKLGFGTNMNFNQYSNYLTPIQFGPFSDIGDGAYVPLADIDNSFQYQANVSYTRGNHNFKAGASYIRRQARNVQSSFAAGQYGFGLVTDTVANNNVKTQDNNLASSLVGAFSSDSRNYDLNPPDYRTYEPSFFVEDNWKVTSAISIQLGVRYDVFTPFTEAHSHISNFDFNQALGSNAGNINSALKIANVNGVDGHAGIKTDYSNVAPRIGFSARIRPGTVLRGGYGMSFFPGNYTSNADLKNIPFVSVFSPNCQSNLAVVIETNANGGTLPSGQNGACSTVGAPGTFDAGLPVPSAPVISSLPAVANLSFVAEDPKFRSALIQQFNLQIEQQFGPNVFTIGYVGNTGQHLPETINDINSPAPFNPDSNPAGSAYKLGTVLPLLSSVGWMQSEGMSNYNALQMSFQRRFSHGLSFDTNYTWGKAMSDITGFSAEGGGRSWSNADPTRIRQIEYGVAENDIKNRFASSVNYALPFGKNFTGFKKALLGGYQINSIAVWQSGKPFDIVNSGSGNDVTTETIGSKTYTDAFSNRSTPQNSGGPDRPNIVGNPHVGHPTLGAYFNTAAFAPQPMGTIGTTQRDALFGPHYRHVDLSLFKDFTVTERVGLQFRAECFNVSNTPSYYLNDGSGNVQLGNSSFGTVTNADPNYTPRQFQFALKASF</sequence>
<dbReference type="GO" id="GO:0015344">
    <property type="term" value="F:siderophore uptake transmembrane transporter activity"/>
    <property type="evidence" value="ECO:0007669"/>
    <property type="project" value="TreeGrafter"/>
</dbReference>
<gene>
    <name evidence="10" type="ORF">SAMN05421819_1662</name>
</gene>
<dbReference type="InterPro" id="IPR036942">
    <property type="entry name" value="Beta-barrel_TonB_sf"/>
</dbReference>
<feature type="region of interest" description="Disordered" evidence="7">
    <location>
        <begin position="179"/>
        <end position="218"/>
    </location>
</feature>
<comment type="subcellular location">
    <subcellularLocation>
        <location evidence="1">Cell outer membrane</location>
        <topology evidence="1">Multi-pass membrane protein</topology>
    </subcellularLocation>
</comment>
<dbReference type="InterPro" id="IPR008969">
    <property type="entry name" value="CarboxyPept-like_regulatory"/>
</dbReference>
<dbReference type="Pfam" id="PF13620">
    <property type="entry name" value="CarboxypepD_reg"/>
    <property type="match status" value="1"/>
</dbReference>
<evidence type="ECO:0000256" key="2">
    <source>
        <dbReference type="ARBA" id="ARBA00022448"/>
    </source>
</evidence>
<dbReference type="SUPFAM" id="SSF56935">
    <property type="entry name" value="Porins"/>
    <property type="match status" value="1"/>
</dbReference>
<evidence type="ECO:0000256" key="3">
    <source>
        <dbReference type="ARBA" id="ARBA00022452"/>
    </source>
</evidence>
<dbReference type="RefSeq" id="WP_235011456.1">
    <property type="nucleotide sequence ID" value="NZ_FNVA01000002.1"/>
</dbReference>
<dbReference type="Gene3D" id="2.60.40.1120">
    <property type="entry name" value="Carboxypeptidase-like, regulatory domain"/>
    <property type="match status" value="1"/>
</dbReference>
<keyword evidence="10" id="KW-0645">Protease</keyword>
<keyword evidence="10" id="KW-0378">Hydrolase</keyword>
<feature type="chain" id="PRO_5009288499" evidence="8">
    <location>
        <begin position="42"/>
        <end position="1173"/>
    </location>
</feature>
<dbReference type="GO" id="GO:0004180">
    <property type="term" value="F:carboxypeptidase activity"/>
    <property type="evidence" value="ECO:0007669"/>
    <property type="project" value="UniProtKB-KW"/>
</dbReference>
<evidence type="ECO:0000256" key="6">
    <source>
        <dbReference type="ARBA" id="ARBA00023237"/>
    </source>
</evidence>
<keyword evidence="8" id="KW-0732">Signal</keyword>
<dbReference type="InterPro" id="IPR039426">
    <property type="entry name" value="TonB-dep_rcpt-like"/>
</dbReference>
<evidence type="ECO:0000256" key="5">
    <source>
        <dbReference type="ARBA" id="ARBA00023136"/>
    </source>
</evidence>
<dbReference type="GO" id="GO:0009279">
    <property type="term" value="C:cell outer membrane"/>
    <property type="evidence" value="ECO:0007669"/>
    <property type="project" value="UniProtKB-SubCell"/>
</dbReference>
<evidence type="ECO:0000256" key="4">
    <source>
        <dbReference type="ARBA" id="ARBA00022692"/>
    </source>
</evidence>
<organism evidence="10 11">
    <name type="scientific">Bryocella elongata</name>
    <dbReference type="NCBI Taxonomy" id="863522"/>
    <lineage>
        <taxon>Bacteria</taxon>
        <taxon>Pseudomonadati</taxon>
        <taxon>Acidobacteriota</taxon>
        <taxon>Terriglobia</taxon>
        <taxon>Terriglobales</taxon>
        <taxon>Acidobacteriaceae</taxon>
        <taxon>Bryocella</taxon>
    </lineage>
</organism>
<name>A0A1H5WN84_9BACT</name>
<reference evidence="10 11" key="1">
    <citation type="submission" date="2016-10" db="EMBL/GenBank/DDBJ databases">
        <authorList>
            <person name="de Groot N.N."/>
        </authorList>
    </citation>
    <scope>NUCLEOTIDE SEQUENCE [LARGE SCALE GENOMIC DNA]</scope>
    <source>
        <strain evidence="10 11">DSM 22489</strain>
    </source>
</reference>
<evidence type="ECO:0000256" key="8">
    <source>
        <dbReference type="SAM" id="SignalP"/>
    </source>
</evidence>
<evidence type="ECO:0000313" key="11">
    <source>
        <dbReference type="Proteomes" id="UP000236728"/>
    </source>
</evidence>
<dbReference type="Gene3D" id="2.40.170.20">
    <property type="entry name" value="TonB-dependent receptor, beta-barrel domain"/>
    <property type="match status" value="1"/>
</dbReference>
<dbReference type="InterPro" id="IPR057601">
    <property type="entry name" value="Oar-like_b-barrel"/>
</dbReference>
<proteinExistence type="predicted"/>
<accession>A0A1H5WN84</accession>
<evidence type="ECO:0000259" key="9">
    <source>
        <dbReference type="Pfam" id="PF25183"/>
    </source>
</evidence>
<keyword evidence="2" id="KW-0813">Transport</keyword>
<keyword evidence="3" id="KW-1134">Transmembrane beta strand</keyword>
<feature type="domain" description="TonB-dependent transporter Oar-like beta-barrel" evidence="9">
    <location>
        <begin position="265"/>
        <end position="1166"/>
    </location>
</feature>
<evidence type="ECO:0000256" key="1">
    <source>
        <dbReference type="ARBA" id="ARBA00004571"/>
    </source>
</evidence>
<keyword evidence="4" id="KW-0812">Transmembrane</keyword>
<keyword evidence="5" id="KW-0472">Membrane</keyword>
<dbReference type="AlphaFoldDB" id="A0A1H5WN84"/>
<keyword evidence="11" id="KW-1185">Reference proteome</keyword>
<protein>
    <submittedName>
        <fullName evidence="10">Carboxypeptidase regulatory-like domain-containing protein</fullName>
    </submittedName>
</protein>
<feature type="compositionally biased region" description="Polar residues" evidence="7">
    <location>
        <begin position="1039"/>
        <end position="1052"/>
    </location>
</feature>
<dbReference type="SUPFAM" id="SSF49464">
    <property type="entry name" value="Carboxypeptidase regulatory domain-like"/>
    <property type="match status" value="1"/>
</dbReference>
<dbReference type="EMBL" id="FNVA01000002">
    <property type="protein sequence ID" value="SEG00801.1"/>
    <property type="molecule type" value="Genomic_DNA"/>
</dbReference>
<dbReference type="PANTHER" id="PTHR30069">
    <property type="entry name" value="TONB-DEPENDENT OUTER MEMBRANE RECEPTOR"/>
    <property type="match status" value="1"/>
</dbReference>